<keyword evidence="6" id="KW-0328">Glycosyltransferase</keyword>
<dbReference type="GO" id="GO:0046917">
    <property type="term" value="F:triphosphoribosyl-dephospho-CoA synthase activity"/>
    <property type="evidence" value="ECO:0007669"/>
    <property type="project" value="UniProtKB-EC"/>
</dbReference>
<dbReference type="EMBL" id="JBJHZZ010000002">
    <property type="protein sequence ID" value="MFL0246329.1"/>
    <property type="molecule type" value="Genomic_DNA"/>
</dbReference>
<dbReference type="EC" id="2.4.2.52" evidence="5"/>
<keyword evidence="4 5" id="KW-0067">ATP-binding</keyword>
<protein>
    <recommendedName>
        <fullName evidence="5">Probable 2-(5''-triphosphoribosyl)-3'-dephosphocoenzyme-A synthase</fullName>
        <shortName evidence="5">2-(5''-triphosphoribosyl)-3'-dephospho-CoA synthase</shortName>
        <ecNumber evidence="5">2.4.2.52</ecNumber>
    </recommendedName>
</protein>
<dbReference type="RefSeq" id="WP_406768803.1">
    <property type="nucleotide sequence ID" value="NZ_JBJHZZ010000002.1"/>
</dbReference>
<evidence type="ECO:0000256" key="4">
    <source>
        <dbReference type="ARBA" id="ARBA00022840"/>
    </source>
</evidence>
<evidence type="ECO:0000313" key="6">
    <source>
        <dbReference type="EMBL" id="MFL0246329.1"/>
    </source>
</evidence>
<comment type="similarity">
    <text evidence="5">Belongs to the CitG/MdcB family.</text>
</comment>
<dbReference type="GO" id="GO:0016757">
    <property type="term" value="F:glycosyltransferase activity"/>
    <property type="evidence" value="ECO:0007669"/>
    <property type="project" value="UniProtKB-KW"/>
</dbReference>
<dbReference type="Pfam" id="PF01874">
    <property type="entry name" value="CitG"/>
    <property type="match status" value="1"/>
</dbReference>
<dbReference type="PANTHER" id="PTHR30201:SF2">
    <property type="entry name" value="2-(5''-TRIPHOSPHORIBOSYL)-3'-DEPHOSPHOCOENZYME-A SYNTHASE"/>
    <property type="match status" value="1"/>
</dbReference>
<keyword evidence="7" id="KW-1185">Reference proteome</keyword>
<evidence type="ECO:0000256" key="3">
    <source>
        <dbReference type="ARBA" id="ARBA00022741"/>
    </source>
</evidence>
<evidence type="ECO:0000256" key="2">
    <source>
        <dbReference type="ARBA" id="ARBA00022679"/>
    </source>
</evidence>
<evidence type="ECO:0000256" key="1">
    <source>
        <dbReference type="ARBA" id="ARBA00001210"/>
    </source>
</evidence>
<keyword evidence="2 5" id="KW-0808">Transferase</keyword>
<accession>A0ABW8T5C6</accession>
<dbReference type="InterPro" id="IPR002736">
    <property type="entry name" value="CitG"/>
</dbReference>
<keyword evidence="3 5" id="KW-0547">Nucleotide-binding</keyword>
<evidence type="ECO:0000256" key="5">
    <source>
        <dbReference type="HAMAP-Rule" id="MF_00397"/>
    </source>
</evidence>
<gene>
    <name evidence="5 6" type="primary">citG</name>
    <name evidence="6" type="ORF">ACJDUG_04955</name>
</gene>
<dbReference type="PANTHER" id="PTHR30201">
    <property type="entry name" value="TRIPHOSPHORIBOSYL-DEPHOSPHO-COA SYNTHASE"/>
    <property type="match status" value="1"/>
</dbReference>
<name>A0ABW8T5C6_9CLOT</name>
<dbReference type="Proteomes" id="UP001623591">
    <property type="component" value="Unassembled WGS sequence"/>
</dbReference>
<reference evidence="6 7" key="1">
    <citation type="submission" date="2024-11" db="EMBL/GenBank/DDBJ databases">
        <authorList>
            <person name="Heng Y.C."/>
            <person name="Lim A.C.H."/>
            <person name="Lee J.K.Y."/>
            <person name="Kittelmann S."/>
        </authorList>
    </citation>
    <scope>NUCLEOTIDE SEQUENCE [LARGE SCALE GENOMIC DNA]</scope>
    <source>
        <strain evidence="6 7">WILCCON 0185</strain>
    </source>
</reference>
<dbReference type="NCBIfam" id="TIGR03125">
    <property type="entry name" value="citrate_citG"/>
    <property type="match status" value="1"/>
</dbReference>
<sequence length="290" mass="32311">MKIEKVITLKEASQTISSFAVQAMLYEVSCYPSPGLVSPISNGAHKDMNYFTFIDSISALSKYFVLFAEVGYSDESCKSIFNSIRSIGIEAEKDMFNKTKGINTHKGMLFLMGIACAASTKAIYEKKGFNGIQNIIKEMTAGIVEKELSVLKENGDLSHGEKLYLKYRNEGVRGEVEKGIPTVFNFSLEYYKKSLDLSENDRLVNTLIGIMQICNDSTIIHRHDPKVLQIVKEKAKDIINDGGVRTIKGKEKIEALCEEFIEKNISPGGSADLLGVTVFLNLVEEYMNKL</sequence>
<evidence type="ECO:0000313" key="7">
    <source>
        <dbReference type="Proteomes" id="UP001623591"/>
    </source>
</evidence>
<proteinExistence type="inferred from homology"/>
<comment type="catalytic activity">
    <reaction evidence="1 5">
        <text>3'-dephospho-CoA + ATP = 2'-(5''-triphospho-alpha-D-ribosyl)-3'-dephospho-CoA + adenine</text>
        <dbReference type="Rhea" id="RHEA:15117"/>
        <dbReference type="ChEBI" id="CHEBI:16708"/>
        <dbReference type="ChEBI" id="CHEBI:30616"/>
        <dbReference type="ChEBI" id="CHEBI:57328"/>
        <dbReference type="ChEBI" id="CHEBI:61378"/>
        <dbReference type="EC" id="2.4.2.52"/>
    </reaction>
</comment>
<dbReference type="HAMAP" id="MF_00397">
    <property type="entry name" value="CitG"/>
    <property type="match status" value="1"/>
</dbReference>
<comment type="caution">
    <text evidence="6">The sequence shown here is derived from an EMBL/GenBank/DDBJ whole genome shotgun (WGS) entry which is preliminary data.</text>
</comment>
<dbReference type="InterPro" id="IPR017551">
    <property type="entry name" value="TriPribosyl-deP-CoA_syn_CitG"/>
</dbReference>
<organism evidence="6 7">
    <name type="scientific">Candidatus Clostridium stratigraminis</name>
    <dbReference type="NCBI Taxonomy" id="3381661"/>
    <lineage>
        <taxon>Bacteria</taxon>
        <taxon>Bacillati</taxon>
        <taxon>Bacillota</taxon>
        <taxon>Clostridia</taxon>
        <taxon>Eubacteriales</taxon>
        <taxon>Clostridiaceae</taxon>
        <taxon>Clostridium</taxon>
    </lineage>
</organism>
<dbReference type="Gene3D" id="1.10.4200.10">
    <property type="entry name" value="Triphosphoribosyl-dephospho-CoA protein"/>
    <property type="match status" value="2"/>
</dbReference>